<organism evidence="1 2">
    <name type="scientific">Psychroflexus planctonicus</name>
    <dbReference type="NCBI Taxonomy" id="1526575"/>
    <lineage>
        <taxon>Bacteria</taxon>
        <taxon>Pseudomonadati</taxon>
        <taxon>Bacteroidota</taxon>
        <taxon>Flavobacteriia</taxon>
        <taxon>Flavobacteriales</taxon>
        <taxon>Flavobacteriaceae</taxon>
        <taxon>Psychroflexus</taxon>
    </lineage>
</organism>
<dbReference type="EMBL" id="BMGM01000005">
    <property type="protein sequence ID" value="GGE35224.1"/>
    <property type="molecule type" value="Genomic_DNA"/>
</dbReference>
<sequence>MKKTLLLVLTILVFYQFSIGQEERSKGSFEFSVLGSEFVDKTSIGFSLAASTSWHEYFQIGFGFQSAFHSQENSFSYAVGSPYYTASALTINNIAQLYSIGDFFIEANANFGVLNISLQDQDFQDFNPVLGISESEAIAQEFFRLFQGGITLSYIITKKDRANISIFVRTLNNQAFGNVRFGGKNGNSNFQFNLGIKLNAF</sequence>
<evidence type="ECO:0008006" key="3">
    <source>
        <dbReference type="Google" id="ProtNLM"/>
    </source>
</evidence>
<evidence type="ECO:0000313" key="2">
    <source>
        <dbReference type="Proteomes" id="UP000599179"/>
    </source>
</evidence>
<protein>
    <recommendedName>
        <fullName evidence="3">Outer membrane protein beta-barrel domain-containing protein</fullName>
    </recommendedName>
</protein>
<reference evidence="2" key="1">
    <citation type="journal article" date="2019" name="Int. J. Syst. Evol. Microbiol.">
        <title>The Global Catalogue of Microorganisms (GCM) 10K type strain sequencing project: providing services to taxonomists for standard genome sequencing and annotation.</title>
        <authorList>
            <consortium name="The Broad Institute Genomics Platform"/>
            <consortium name="The Broad Institute Genome Sequencing Center for Infectious Disease"/>
            <person name="Wu L."/>
            <person name="Ma J."/>
        </authorList>
    </citation>
    <scope>NUCLEOTIDE SEQUENCE [LARGE SCALE GENOMIC DNA]</scope>
    <source>
        <strain evidence="2">CGMCC 1.12931</strain>
    </source>
</reference>
<proteinExistence type="predicted"/>
<name>A0ABQ1SFD2_9FLAO</name>
<accession>A0ABQ1SFD2</accession>
<comment type="caution">
    <text evidence="1">The sequence shown here is derived from an EMBL/GenBank/DDBJ whole genome shotgun (WGS) entry which is preliminary data.</text>
</comment>
<evidence type="ECO:0000313" key="1">
    <source>
        <dbReference type="EMBL" id="GGE35224.1"/>
    </source>
</evidence>
<dbReference type="RefSeq" id="WP_188458409.1">
    <property type="nucleotide sequence ID" value="NZ_BMGM01000005.1"/>
</dbReference>
<dbReference type="Proteomes" id="UP000599179">
    <property type="component" value="Unassembled WGS sequence"/>
</dbReference>
<keyword evidence="2" id="KW-1185">Reference proteome</keyword>
<gene>
    <name evidence="1" type="ORF">GCM10010832_14220</name>
</gene>